<evidence type="ECO:0000313" key="1">
    <source>
        <dbReference type="EMBL" id="KAK5626667.1"/>
    </source>
</evidence>
<dbReference type="AlphaFoldDB" id="A0AAN7UF69"/>
<evidence type="ECO:0000313" key="2">
    <source>
        <dbReference type="Proteomes" id="UP001305414"/>
    </source>
</evidence>
<comment type="caution">
    <text evidence="1">The sequence shown here is derived from an EMBL/GenBank/DDBJ whole genome shotgun (WGS) entry which is preliminary data.</text>
</comment>
<keyword evidence="2" id="KW-1185">Reference proteome</keyword>
<gene>
    <name evidence="1" type="ORF">RRF57_002382</name>
</gene>
<sequence>MAPTFTGLPSELLDKIVEYSIPEGFESLAVTCKLIYAHCTRFIARHNHLRFSFREFIYRKDQPDPRVETHHLAFELLACIAAEPRVARYIVDADLRDDSDSYPTGRPFIAPNITPNITSDIGNGNPLVSLFANSSYLARAGLDWKEYYALVKQEVQRSDYSQHAAAFILTLLPNITSLTLPRQWKPSDKTDRLLEVIVREARRSRFIWNEPSLAKLTTFELISLDFNNAIPFLALPHVRSFSYKGLGNRSMKLASKNQYVCYGETLEEANFLSSALNGKEISEFLKHTPRLKELDLCRWGTGRDSYRPWDICGFVVVIESEVGSHLEGLSLSTFRRCGFMHGQASMHGFQRLRRLDCPLELAMSHENKALPRPLKPTDSLKDSKSEVLEPSISDLIPASVTKLSLIPYDEEQYWMALDVVFRDMTIKEGSKLPFLKEIYMEPPSPYLHLLDVRERERLEAKALEAGVVLHLSDDDSD</sequence>
<proteinExistence type="predicted"/>
<name>A0AAN7UF69_9PEZI</name>
<dbReference type="Proteomes" id="UP001305414">
    <property type="component" value="Unassembled WGS sequence"/>
</dbReference>
<accession>A0AAN7UF69</accession>
<reference evidence="1 2" key="1">
    <citation type="submission" date="2023-10" db="EMBL/GenBank/DDBJ databases">
        <title>Draft genome sequence of Xylaria bambusicola isolate GMP-LS, the root and basal stem rot pathogen of sugarcane in Indonesia.</title>
        <authorList>
            <person name="Selvaraj P."/>
            <person name="Muralishankar V."/>
            <person name="Muruganantham S."/>
            <person name="Sp S."/>
            <person name="Haryani S."/>
            <person name="Lau K.J.X."/>
            <person name="Naqvi N.I."/>
        </authorList>
    </citation>
    <scope>NUCLEOTIDE SEQUENCE [LARGE SCALE GENOMIC DNA]</scope>
    <source>
        <strain evidence="1">GMP-LS</strain>
    </source>
</reference>
<evidence type="ECO:0008006" key="3">
    <source>
        <dbReference type="Google" id="ProtNLM"/>
    </source>
</evidence>
<organism evidence="1 2">
    <name type="scientific">Xylaria bambusicola</name>
    <dbReference type="NCBI Taxonomy" id="326684"/>
    <lineage>
        <taxon>Eukaryota</taxon>
        <taxon>Fungi</taxon>
        <taxon>Dikarya</taxon>
        <taxon>Ascomycota</taxon>
        <taxon>Pezizomycotina</taxon>
        <taxon>Sordariomycetes</taxon>
        <taxon>Xylariomycetidae</taxon>
        <taxon>Xylariales</taxon>
        <taxon>Xylariaceae</taxon>
        <taxon>Xylaria</taxon>
    </lineage>
</organism>
<protein>
    <recommendedName>
        <fullName evidence="3">F-box domain-containing protein</fullName>
    </recommendedName>
</protein>
<dbReference type="EMBL" id="JAWHQM010000004">
    <property type="protein sequence ID" value="KAK5626667.1"/>
    <property type="molecule type" value="Genomic_DNA"/>
</dbReference>